<organism evidence="1 2">
    <name type="scientific">Chthoniobacter flavus Ellin428</name>
    <dbReference type="NCBI Taxonomy" id="497964"/>
    <lineage>
        <taxon>Bacteria</taxon>
        <taxon>Pseudomonadati</taxon>
        <taxon>Verrucomicrobiota</taxon>
        <taxon>Spartobacteria</taxon>
        <taxon>Chthoniobacterales</taxon>
        <taxon>Chthoniobacteraceae</taxon>
        <taxon>Chthoniobacter</taxon>
    </lineage>
</organism>
<dbReference type="AlphaFoldDB" id="B4DAL7"/>
<dbReference type="EMBL" id="ABVL01000031">
    <property type="protein sequence ID" value="EDY16535.1"/>
    <property type="molecule type" value="Genomic_DNA"/>
</dbReference>
<evidence type="ECO:0000313" key="1">
    <source>
        <dbReference type="EMBL" id="EDY16535.1"/>
    </source>
</evidence>
<keyword evidence="2" id="KW-1185">Reference proteome</keyword>
<dbReference type="InParanoid" id="B4DAL7"/>
<protein>
    <submittedName>
        <fullName evidence="1">Uncharacterized protein</fullName>
    </submittedName>
</protein>
<dbReference type="Proteomes" id="UP000005824">
    <property type="component" value="Unassembled WGS sequence"/>
</dbReference>
<comment type="caution">
    <text evidence="1">The sequence shown here is derived from an EMBL/GenBank/DDBJ whole genome shotgun (WGS) entry which is preliminary data.</text>
</comment>
<name>B4DAL7_9BACT</name>
<proteinExistence type="predicted"/>
<sequence>MNVTVEWLSDFEDADHGMAELEPGSTLAVVFRPGDRTDVTLAPASDEEHVTLTARGLPEPIVVPRSAFKIVN</sequence>
<evidence type="ECO:0000313" key="2">
    <source>
        <dbReference type="Proteomes" id="UP000005824"/>
    </source>
</evidence>
<dbReference type="RefSeq" id="WP_006983278.1">
    <property type="nucleotide sequence ID" value="NZ_ABVL01000031.1"/>
</dbReference>
<reference evidence="1 2" key="1">
    <citation type="journal article" date="2011" name="J. Bacteriol.">
        <title>Genome sequence of Chthoniobacter flavus Ellin428, an aerobic heterotrophic soil bacterium.</title>
        <authorList>
            <person name="Kant R."/>
            <person name="van Passel M.W."/>
            <person name="Palva A."/>
            <person name="Lucas S."/>
            <person name="Lapidus A."/>
            <person name="Glavina Del Rio T."/>
            <person name="Dalin E."/>
            <person name="Tice H."/>
            <person name="Bruce D."/>
            <person name="Goodwin L."/>
            <person name="Pitluck S."/>
            <person name="Larimer F.W."/>
            <person name="Land M.L."/>
            <person name="Hauser L."/>
            <person name="Sangwan P."/>
            <person name="de Vos W.M."/>
            <person name="Janssen P.H."/>
            <person name="Smidt H."/>
        </authorList>
    </citation>
    <scope>NUCLEOTIDE SEQUENCE [LARGE SCALE GENOMIC DNA]</scope>
    <source>
        <strain evidence="1 2">Ellin428</strain>
    </source>
</reference>
<accession>B4DAL7</accession>
<gene>
    <name evidence="1" type="ORF">CfE428DRAFT_5958</name>
</gene>